<dbReference type="PROSITE" id="PS00109">
    <property type="entry name" value="PROTEIN_KINASE_TYR"/>
    <property type="match status" value="1"/>
</dbReference>
<dbReference type="InterPro" id="IPR000719">
    <property type="entry name" value="Prot_kinase_dom"/>
</dbReference>
<feature type="region of interest" description="Disordered" evidence="1">
    <location>
        <begin position="531"/>
        <end position="565"/>
    </location>
</feature>
<dbReference type="Gene3D" id="1.20.930.20">
    <property type="entry name" value="Adaptor protein Cbl, N-terminal domain"/>
    <property type="match status" value="1"/>
</dbReference>
<feature type="region of interest" description="Disordered" evidence="1">
    <location>
        <begin position="1512"/>
        <end position="1532"/>
    </location>
</feature>
<gene>
    <name evidence="3" type="ORF">JVT61DRAFT_14780</name>
</gene>
<dbReference type="Pfam" id="PF07714">
    <property type="entry name" value="PK_Tyr_Ser-Thr"/>
    <property type="match status" value="1"/>
</dbReference>
<evidence type="ECO:0000259" key="2">
    <source>
        <dbReference type="PROSITE" id="PS50011"/>
    </source>
</evidence>
<name>A0A8I2YTY1_9AGAM</name>
<feature type="compositionally biased region" description="Pro residues" evidence="1">
    <location>
        <begin position="913"/>
        <end position="924"/>
    </location>
</feature>
<feature type="compositionally biased region" description="Polar residues" evidence="1">
    <location>
        <begin position="1431"/>
        <end position="1456"/>
    </location>
</feature>
<feature type="region of interest" description="Disordered" evidence="1">
    <location>
        <begin position="1421"/>
        <end position="1456"/>
    </location>
</feature>
<sequence length="1803" mass="195254">MSALSMRSPRPTSAASYQSSSPRLPSPLNPSSNSFSPPLPAGYTPRNSPVGEMSDTLSPLREHPESGFTSSPRSPPGIARSRTSSFSCSPRSCTSSEPSPVIGSVPLQPHRAPYAHYPSPSNSPFAQGIPFPGSSPLASSPPAFPSQPSVYRSPRSFSPSNSPRQGSPAPMHGTHSQLQTRPLCSPPHPTQSHFHLPHSSPVQMIPSSSSRFPRTQSLIQQSFGNPYVTQVAPSPPDGPRTRRISLGAESRPSSPIRLIPVPAGESFIQDTSTAIKGDSTPLNEAPIRWWGGRRGWLDDWDTVMQQSQGTCDPCAAHFAGEPSGTMGRGVFQPASLAFREPFGRGVGGPGAFLDDEIRASFDGIGGVGTGFADPTTIGFVHGSTGVHPGCEMEGIPIPRAVPISMAPGVTTSRIRNDGPGYCEVHVGQPPVEGNFVMQGRLHENTSVFMHDGTMPVQGQVLGDGGHGHDPTGGRNRRFSNASTHSSTSYVSCMSGPSQSQSQSLLMSSSHSHTSTCPSLCSLGIGIEEAEREERRSRTFWGRRNSASTLKRQSKDMSSRTSEHSADVCQGCRSSHLVRNGEKGGLTHPEGSKGERVDDGDVAVCPGVDSKRSVIQTHQKDTVKHGSIFARAGPKNGDVSDEQAQQAGYSRAEKCVAIAITSILPAVTIATLSPVGEALVRAKESARFVGHELAPVLKDTLSVSADLLAFTPFPGLEEAAKALLSVWDACQKLDTNRLSCLRLAERCATLLYSVRCDIDETGVQAALAEPVERLCGALAQIRTFLDTQLHRPFLKRYVRREEIARELQACNDAITDAASRFGLSVQIRTYREVYTAMYESKRYAQEAQALLSLDHQIIQRQYAMLCGQQRRQEVVTELSTDNALGLTADGALVSADRRQDLTISEGGKHEGSYPMPPPAYGPPVQSPSTTTSLSSTLDKLTLTSVGSGSGRNMSTPSMLPSENPSNPTNSTLSVPPTPTPTKAAFVVEETKTTTTKMLTRETEAMATYPATPILMKALKEAHRAQDSLDAAVDEAALQGTLAGALNAQNDVEMVRCLQVARGEIPEAAETLRRMLGEKNVGLVGNQRIALERGEHGMVTGSTELDRKFMQSGIEAMIRLTGEKGDLGEGAGTVCASELPNWTITRYEVIRTRKIGAGFLSDVYLAHWRKLTVVTKVLAHSVSRETFVRYIETWNTLDHPNVLPLYGASSAVGDKPWFLVSKFCSGENLVASLRRTKLVGSMVVGDKEMVRMDLLRFMHEIAKGMAYLHGCGVLHGDLRAANVLVDENGQCVLSDFCQREIKSEAHRSCGQPESYHVRWKSPEMLMGDNRPTNAADVYAFAICCIEILGMGDLPWPTLDDRTIQHLVIDKDERPPVLVPAGCGNTASAVTNLVESCWVREPELRPTFASIAASLEEVWSPHGHGSPKIFRASPSMNSAASVPMSSTESSPTDEQYETASESMRTEVEEETVDGMIDVSLTSPAPALENGSVFHVKASNHTKVVRISTQVRSGVLEYPDDTPTPSPTNKSDMNAKNEENYRLVAGFNHTFHKSLTLPLWSPTGVELGAVGYLSKSKGEFITLFNAINPLQSCVERLRQLPSMYGYGKFEVQKREEGKRNVAQRGLDAISGFLTFKTRGDRSHPERIARQYTFPLVQGKPSAHLCVEKTVHRYMDHLEVPMTWFKQHVELILEVCAPRHAILREDLILVVGTLDATDWAVFVSTDHVDTRAQFNVFANREKGEPWGMYTVEPAVKDGDTGSGRCVDVSQGFASKVSCVTMGGNDVAGDTVMLAGLRFDQGMEAPTVI</sequence>
<keyword evidence="4" id="KW-1185">Reference proteome</keyword>
<feature type="compositionally biased region" description="Low complexity" evidence="1">
    <location>
        <begin position="199"/>
        <end position="210"/>
    </location>
</feature>
<dbReference type="InterPro" id="IPR011009">
    <property type="entry name" value="Kinase-like_dom_sf"/>
</dbReference>
<feature type="compositionally biased region" description="Basic and acidic residues" evidence="1">
    <location>
        <begin position="552"/>
        <end position="565"/>
    </location>
</feature>
<evidence type="ECO:0000313" key="4">
    <source>
        <dbReference type="Proteomes" id="UP000683000"/>
    </source>
</evidence>
<dbReference type="CDD" id="cd21037">
    <property type="entry name" value="MLKL_NTD"/>
    <property type="match status" value="1"/>
</dbReference>
<dbReference type="EMBL" id="JAGFBS010000008">
    <property type="protein sequence ID" value="KAG6377984.1"/>
    <property type="molecule type" value="Genomic_DNA"/>
</dbReference>
<dbReference type="Gene3D" id="1.10.510.10">
    <property type="entry name" value="Transferase(Phosphotransferase) domain 1"/>
    <property type="match status" value="1"/>
</dbReference>
<feature type="compositionally biased region" description="Low complexity" evidence="1">
    <location>
        <begin position="491"/>
        <end position="510"/>
    </location>
</feature>
<protein>
    <recommendedName>
        <fullName evidence="2">Protein kinase domain-containing protein</fullName>
    </recommendedName>
</protein>
<dbReference type="GO" id="GO:0005524">
    <property type="term" value="F:ATP binding"/>
    <property type="evidence" value="ECO:0007669"/>
    <property type="project" value="InterPro"/>
</dbReference>
<feature type="compositionally biased region" description="Basic and acidic residues" evidence="1">
    <location>
        <begin position="589"/>
        <end position="598"/>
    </location>
</feature>
<dbReference type="PANTHER" id="PTHR44329">
    <property type="entry name" value="SERINE/THREONINE-PROTEIN KINASE TNNI3K-RELATED"/>
    <property type="match status" value="1"/>
</dbReference>
<dbReference type="InterPro" id="IPR059179">
    <property type="entry name" value="MLKL-like_MCAfunc"/>
</dbReference>
<feature type="domain" description="Protein kinase" evidence="2">
    <location>
        <begin position="1147"/>
        <end position="1417"/>
    </location>
</feature>
<feature type="region of interest" description="Disordered" evidence="1">
    <location>
        <begin position="1"/>
        <end position="213"/>
    </location>
</feature>
<feature type="region of interest" description="Disordered" evidence="1">
    <location>
        <begin position="225"/>
        <end position="257"/>
    </location>
</feature>
<feature type="compositionally biased region" description="Low complexity" evidence="1">
    <location>
        <begin position="130"/>
        <end position="164"/>
    </location>
</feature>
<feature type="compositionally biased region" description="Low complexity" evidence="1">
    <location>
        <begin position="959"/>
        <end position="973"/>
    </location>
</feature>
<feature type="compositionally biased region" description="Low complexity" evidence="1">
    <location>
        <begin position="925"/>
        <end position="943"/>
    </location>
</feature>
<dbReference type="Proteomes" id="UP000683000">
    <property type="component" value="Unassembled WGS sequence"/>
</dbReference>
<dbReference type="InterPro" id="IPR051681">
    <property type="entry name" value="Ser/Thr_Kinases-Pseudokinases"/>
</dbReference>
<comment type="caution">
    <text evidence="3">The sequence shown here is derived from an EMBL/GenBank/DDBJ whole genome shotgun (WGS) entry which is preliminary data.</text>
</comment>
<reference evidence="3" key="1">
    <citation type="submission" date="2021-03" db="EMBL/GenBank/DDBJ databases">
        <title>Evolutionary innovations through gain and loss of genes in the ectomycorrhizal Boletales.</title>
        <authorList>
            <person name="Wu G."/>
            <person name="Miyauchi S."/>
            <person name="Morin E."/>
            <person name="Yang Z.-L."/>
            <person name="Xu J."/>
            <person name="Martin F.M."/>
        </authorList>
    </citation>
    <scope>NUCLEOTIDE SEQUENCE</scope>
    <source>
        <strain evidence="3">BR01</strain>
    </source>
</reference>
<feature type="region of interest" description="Disordered" evidence="1">
    <location>
        <begin position="903"/>
        <end position="979"/>
    </location>
</feature>
<dbReference type="InterPro" id="IPR008266">
    <property type="entry name" value="Tyr_kinase_AS"/>
</dbReference>
<feature type="region of interest" description="Disordered" evidence="1">
    <location>
        <begin position="579"/>
        <end position="600"/>
    </location>
</feature>
<accession>A0A8I2YTY1</accession>
<dbReference type="OrthoDB" id="1668230at2759"/>
<dbReference type="SUPFAM" id="SSF56112">
    <property type="entry name" value="Protein kinase-like (PK-like)"/>
    <property type="match status" value="1"/>
</dbReference>
<proteinExistence type="predicted"/>
<dbReference type="GO" id="GO:0007166">
    <property type="term" value="P:cell surface receptor signaling pathway"/>
    <property type="evidence" value="ECO:0007669"/>
    <property type="project" value="InterPro"/>
</dbReference>
<dbReference type="InterPro" id="IPR001245">
    <property type="entry name" value="Ser-Thr/Tyr_kinase_cat_dom"/>
</dbReference>
<dbReference type="PROSITE" id="PS50011">
    <property type="entry name" value="PROTEIN_KINASE_DOM"/>
    <property type="match status" value="1"/>
</dbReference>
<evidence type="ECO:0000256" key="1">
    <source>
        <dbReference type="SAM" id="MobiDB-lite"/>
    </source>
</evidence>
<evidence type="ECO:0000313" key="3">
    <source>
        <dbReference type="EMBL" id="KAG6377984.1"/>
    </source>
</evidence>
<feature type="compositionally biased region" description="Polar residues" evidence="1">
    <location>
        <begin position="478"/>
        <end position="490"/>
    </location>
</feature>
<organism evidence="3 4">
    <name type="scientific">Boletus reticuloceps</name>
    <dbReference type="NCBI Taxonomy" id="495285"/>
    <lineage>
        <taxon>Eukaryota</taxon>
        <taxon>Fungi</taxon>
        <taxon>Dikarya</taxon>
        <taxon>Basidiomycota</taxon>
        <taxon>Agaricomycotina</taxon>
        <taxon>Agaricomycetes</taxon>
        <taxon>Agaricomycetidae</taxon>
        <taxon>Boletales</taxon>
        <taxon>Boletineae</taxon>
        <taxon>Boletaceae</taxon>
        <taxon>Boletoideae</taxon>
        <taxon>Boletus</taxon>
    </lineage>
</organism>
<dbReference type="InterPro" id="IPR036537">
    <property type="entry name" value="Adaptor_Cbl_N_dom_sf"/>
</dbReference>
<dbReference type="GO" id="GO:0004674">
    <property type="term" value="F:protein serine/threonine kinase activity"/>
    <property type="evidence" value="ECO:0007669"/>
    <property type="project" value="TreeGrafter"/>
</dbReference>
<feature type="region of interest" description="Disordered" evidence="1">
    <location>
        <begin position="462"/>
        <end position="510"/>
    </location>
</feature>
<feature type="compositionally biased region" description="Low complexity" evidence="1">
    <location>
        <begin position="80"/>
        <end position="100"/>
    </location>
</feature>